<keyword evidence="3" id="KW-1185">Reference proteome</keyword>
<feature type="compositionally biased region" description="Basic residues" evidence="1">
    <location>
        <begin position="66"/>
        <end position="81"/>
    </location>
</feature>
<proteinExistence type="predicted"/>
<evidence type="ECO:0000313" key="2">
    <source>
        <dbReference type="EMBL" id="RIV87491.1"/>
    </source>
</evidence>
<reference evidence="2 3" key="1">
    <citation type="submission" date="2018-08" db="EMBL/GenBank/DDBJ databases">
        <title>Erythrobacter zhengii sp.nov., a bacterium isolated from deep-sea sediment.</title>
        <authorList>
            <person name="Fang C."/>
            <person name="Wu Y.-H."/>
            <person name="Sun C."/>
            <person name="Wang H."/>
            <person name="Cheng H."/>
            <person name="Meng F.-X."/>
            <person name="Wang C.-S."/>
            <person name="Xu X.-W."/>
        </authorList>
    </citation>
    <scope>NUCLEOTIDE SEQUENCE [LARGE SCALE GENOMIC DNA]</scope>
    <source>
        <strain evidence="2 3">V18</strain>
    </source>
</reference>
<evidence type="ECO:0000256" key="1">
    <source>
        <dbReference type="SAM" id="MobiDB-lite"/>
    </source>
</evidence>
<organism evidence="2 3">
    <name type="scientific">Aurantiacibacter zhengii</name>
    <dbReference type="NCBI Taxonomy" id="2307003"/>
    <lineage>
        <taxon>Bacteria</taxon>
        <taxon>Pseudomonadati</taxon>
        <taxon>Pseudomonadota</taxon>
        <taxon>Alphaproteobacteria</taxon>
        <taxon>Sphingomonadales</taxon>
        <taxon>Erythrobacteraceae</taxon>
        <taxon>Aurantiacibacter</taxon>
    </lineage>
</organism>
<dbReference type="RefSeq" id="WP_119584972.1">
    <property type="nucleotide sequence ID" value="NZ_CAWODQ010000012.1"/>
</dbReference>
<feature type="region of interest" description="Disordered" evidence="1">
    <location>
        <begin position="42"/>
        <end position="92"/>
    </location>
</feature>
<evidence type="ECO:0000313" key="3">
    <source>
        <dbReference type="Proteomes" id="UP000286576"/>
    </source>
</evidence>
<dbReference type="OrthoDB" id="7572760at2"/>
<accession>A0A418NU09</accession>
<protein>
    <submittedName>
        <fullName evidence="2">Uncharacterized protein</fullName>
    </submittedName>
</protein>
<name>A0A418NU09_9SPHN</name>
<dbReference type="EMBL" id="QXFL01000002">
    <property type="protein sequence ID" value="RIV87491.1"/>
    <property type="molecule type" value="Genomic_DNA"/>
</dbReference>
<dbReference type="Proteomes" id="UP000286576">
    <property type="component" value="Unassembled WGS sequence"/>
</dbReference>
<gene>
    <name evidence="2" type="ORF">D2V07_03835</name>
</gene>
<sequence length="196" mass="21168">MSTDAPEPGGKAALAALAAETKALVDDAATEEQEEQLHLLEPLTAEEAAEAQEDLGPCAGPMSVLRHAREKRKGRKPGSKNRRTDDTVNYLSQFGPDPGVALMRIIGESEDAMIARSRQLDPPKKRMSYAEARAMRIRAAETMMPYFHGKKPVSVDATVRGIMLVEEVGGHRDQAGVTIDGIVGVAMDDDSEDRGE</sequence>
<dbReference type="AlphaFoldDB" id="A0A418NU09"/>
<comment type="caution">
    <text evidence="2">The sequence shown here is derived from an EMBL/GenBank/DDBJ whole genome shotgun (WGS) entry which is preliminary data.</text>
</comment>